<name>A0A2P2P0P3_RHIMU</name>
<reference evidence="1" key="1">
    <citation type="submission" date="2018-02" db="EMBL/GenBank/DDBJ databases">
        <title>Rhizophora mucronata_Transcriptome.</title>
        <authorList>
            <person name="Meera S.P."/>
            <person name="Sreeshan A."/>
            <person name="Augustine A."/>
        </authorList>
    </citation>
    <scope>NUCLEOTIDE SEQUENCE</scope>
    <source>
        <tissue evidence="1">Leaf</tissue>
    </source>
</reference>
<proteinExistence type="predicted"/>
<sequence length="20" mass="2362">MPKNIVTLCLTYFINVHQNL</sequence>
<evidence type="ECO:0000313" key="1">
    <source>
        <dbReference type="EMBL" id="MBX48288.1"/>
    </source>
</evidence>
<protein>
    <submittedName>
        <fullName evidence="1">Uncharacterized protein</fullName>
    </submittedName>
</protein>
<accession>A0A2P2P0P3</accession>
<dbReference type="EMBL" id="GGEC01067804">
    <property type="protein sequence ID" value="MBX48288.1"/>
    <property type="molecule type" value="Transcribed_RNA"/>
</dbReference>
<organism evidence="1">
    <name type="scientific">Rhizophora mucronata</name>
    <name type="common">Asiatic mangrove</name>
    <dbReference type="NCBI Taxonomy" id="61149"/>
    <lineage>
        <taxon>Eukaryota</taxon>
        <taxon>Viridiplantae</taxon>
        <taxon>Streptophyta</taxon>
        <taxon>Embryophyta</taxon>
        <taxon>Tracheophyta</taxon>
        <taxon>Spermatophyta</taxon>
        <taxon>Magnoliopsida</taxon>
        <taxon>eudicotyledons</taxon>
        <taxon>Gunneridae</taxon>
        <taxon>Pentapetalae</taxon>
        <taxon>rosids</taxon>
        <taxon>fabids</taxon>
        <taxon>Malpighiales</taxon>
        <taxon>Rhizophoraceae</taxon>
        <taxon>Rhizophora</taxon>
    </lineage>
</organism>
<dbReference type="AlphaFoldDB" id="A0A2P2P0P3"/>